<feature type="compositionally biased region" description="Pro residues" evidence="1">
    <location>
        <begin position="211"/>
        <end position="220"/>
    </location>
</feature>
<feature type="compositionally biased region" description="Low complexity" evidence="1">
    <location>
        <begin position="186"/>
        <end position="210"/>
    </location>
</feature>
<dbReference type="RefSeq" id="WP_012554828.1">
    <property type="nucleotide sequence ID" value="NZ_JABEQG010000040.1"/>
</dbReference>
<proteinExistence type="predicted"/>
<feature type="transmembrane region" description="Helical" evidence="2">
    <location>
        <begin position="156"/>
        <end position="177"/>
    </location>
</feature>
<organism evidence="3 4">
    <name type="scientific">Gluconacetobacter diazotrophicus</name>
    <name type="common">Acetobacter diazotrophicus</name>
    <dbReference type="NCBI Taxonomy" id="33996"/>
    <lineage>
        <taxon>Bacteria</taxon>
        <taxon>Pseudomonadati</taxon>
        <taxon>Pseudomonadota</taxon>
        <taxon>Alphaproteobacteria</taxon>
        <taxon>Acetobacterales</taxon>
        <taxon>Acetobacteraceae</taxon>
        <taxon>Gluconacetobacter</taxon>
    </lineage>
</organism>
<keyword evidence="2" id="KW-0472">Membrane</keyword>
<keyword evidence="2" id="KW-0812">Transmembrane</keyword>
<evidence type="ECO:0000313" key="4">
    <source>
        <dbReference type="Proteomes" id="UP000550787"/>
    </source>
</evidence>
<feature type="region of interest" description="Disordered" evidence="1">
    <location>
        <begin position="186"/>
        <end position="223"/>
    </location>
</feature>
<dbReference type="AlphaFoldDB" id="A0A7W4NNS4"/>
<name>A0A7W4NNS4_GLUDI</name>
<keyword evidence="2" id="KW-1133">Transmembrane helix</keyword>
<dbReference type="InterPro" id="IPR011990">
    <property type="entry name" value="TPR-like_helical_dom_sf"/>
</dbReference>
<feature type="region of interest" description="Disordered" evidence="1">
    <location>
        <begin position="107"/>
        <end position="148"/>
    </location>
</feature>
<sequence>MNDEIIVTPGPHVEGATIVLPGRAAEDSERTVTLKVPGDHPEVKGECTLATEGRDLLVRIPPAVARSFEPDSGYQVEIPELRVSGDILAWPALPVSGKTYAELEAEARARRTASGDDPAPGAAEKGLDPVAPPVPPLPEAPPAGSDGVANRWGGKWTLPVLGGGAVLAIAAAAFFLLHRSPPAVAPLASPPVASARAPSVGPAAASSAALPSPPSPPPVPSDGLVGLSVPAVIAQAGTASAIEQEGERRLANGKPDDGVLLMEAAATRGDVGAMTHLAHLYDPTVFDPHGPVPSPDIRESAQYYQSAAKAGDTDVAADRARLHDALEKQAGTGDMGAQLALKDFWP</sequence>
<gene>
    <name evidence="3" type="ORF">HLH33_15660</name>
</gene>
<feature type="compositionally biased region" description="Pro residues" evidence="1">
    <location>
        <begin position="130"/>
        <end position="141"/>
    </location>
</feature>
<comment type="caution">
    <text evidence="3">The sequence shown here is derived from an EMBL/GenBank/DDBJ whole genome shotgun (WGS) entry which is preliminary data.</text>
</comment>
<accession>A0A7W4NNS4</accession>
<dbReference type="Proteomes" id="UP000550787">
    <property type="component" value="Unassembled WGS sequence"/>
</dbReference>
<dbReference type="EMBL" id="JABEQG010000040">
    <property type="protein sequence ID" value="MBB2157725.1"/>
    <property type="molecule type" value="Genomic_DNA"/>
</dbReference>
<evidence type="ECO:0000313" key="3">
    <source>
        <dbReference type="EMBL" id="MBB2157725.1"/>
    </source>
</evidence>
<evidence type="ECO:0000256" key="2">
    <source>
        <dbReference type="SAM" id="Phobius"/>
    </source>
</evidence>
<dbReference type="Gene3D" id="1.25.40.10">
    <property type="entry name" value="Tetratricopeptide repeat domain"/>
    <property type="match status" value="1"/>
</dbReference>
<evidence type="ECO:0000256" key="1">
    <source>
        <dbReference type="SAM" id="MobiDB-lite"/>
    </source>
</evidence>
<reference evidence="3 4" key="1">
    <citation type="submission" date="2020-04" db="EMBL/GenBank/DDBJ databases">
        <title>Description of novel Gluconacetobacter.</title>
        <authorList>
            <person name="Sombolestani A."/>
        </authorList>
    </citation>
    <scope>NUCLEOTIDE SEQUENCE [LARGE SCALE GENOMIC DNA]</scope>
    <source>
        <strain evidence="3 4">LMG 7603</strain>
    </source>
</reference>
<protein>
    <submittedName>
        <fullName evidence="3">Uncharacterized protein</fullName>
    </submittedName>
</protein>